<dbReference type="Pfam" id="PF06224">
    <property type="entry name" value="AlkZ-like"/>
    <property type="match status" value="1"/>
</dbReference>
<reference evidence="1 2" key="1">
    <citation type="submission" date="2023-07" db="EMBL/GenBank/DDBJ databases">
        <title>Sorghum-associated microbial communities from plants grown in Nebraska, USA.</title>
        <authorList>
            <person name="Schachtman D."/>
        </authorList>
    </citation>
    <scope>NUCLEOTIDE SEQUENCE [LARGE SCALE GENOMIC DNA]</scope>
    <source>
        <strain evidence="1 2">584</strain>
    </source>
</reference>
<dbReference type="RefSeq" id="WP_309797795.1">
    <property type="nucleotide sequence ID" value="NZ_JAVDPW010000008.1"/>
</dbReference>
<evidence type="ECO:0000313" key="1">
    <source>
        <dbReference type="EMBL" id="MDR6292048.1"/>
    </source>
</evidence>
<sequence>MSEPTPLTIANADARRLFLDLHALSDPPLGRLTADGAQALVDRIGFVQIDSINTVERAHHMIMFARRHGYAQTQLPRLVEKTRGLFENWTHDASLIPTRFFPYWGRKFADEHKRFVSSRWWAEAGPDFPKVMDQVRDRVAAEGPLLTRDFGEERVRPSGGWWDWTPSKMALEFLWRTGVLAVARRESFQKVYDLTERVIPETHRAAAPDPEEVVDWACRSALERLGAARPGEIAGFWDLISIREAEQWCDQAARRGDLCVVHVQGADGKTTAAFAFADIEARLAAAAPAPDVLRVLSPFDPVIRNRQRLERLFGFDYRFEAFVPEAKRRWGYYVFPILEGDRFVGRIDMRAKRDSGDLAVAGLWWEPKVRSSKARQARLERQVERIQRFAGVERVVWPEAKSTRPGDSHQFVAKVRA</sequence>
<protein>
    <recommendedName>
        <fullName evidence="3">Winged helix-turn-helix domain-containing protein</fullName>
    </recommendedName>
</protein>
<gene>
    <name evidence="1" type="ORF">E9232_004586</name>
</gene>
<evidence type="ECO:0008006" key="3">
    <source>
        <dbReference type="Google" id="ProtNLM"/>
    </source>
</evidence>
<dbReference type="Proteomes" id="UP001262410">
    <property type="component" value="Unassembled WGS sequence"/>
</dbReference>
<dbReference type="InterPro" id="IPR009351">
    <property type="entry name" value="AlkZ-like"/>
</dbReference>
<dbReference type="PANTHER" id="PTHR30528:SF0">
    <property type="entry name" value="CYTOPLASMIC PROTEIN"/>
    <property type="match status" value="1"/>
</dbReference>
<comment type="caution">
    <text evidence="1">The sequence shown here is derived from an EMBL/GenBank/DDBJ whole genome shotgun (WGS) entry which is preliminary data.</text>
</comment>
<proteinExistence type="predicted"/>
<dbReference type="EMBL" id="JAVDPW010000008">
    <property type="protein sequence ID" value="MDR6292048.1"/>
    <property type="molecule type" value="Genomic_DNA"/>
</dbReference>
<evidence type="ECO:0000313" key="2">
    <source>
        <dbReference type="Proteomes" id="UP001262410"/>
    </source>
</evidence>
<organism evidence="1 2">
    <name type="scientific">Inquilinus ginsengisoli</name>
    <dbReference type="NCBI Taxonomy" id="363840"/>
    <lineage>
        <taxon>Bacteria</taxon>
        <taxon>Pseudomonadati</taxon>
        <taxon>Pseudomonadota</taxon>
        <taxon>Alphaproteobacteria</taxon>
        <taxon>Rhodospirillales</taxon>
        <taxon>Rhodospirillaceae</taxon>
        <taxon>Inquilinus</taxon>
    </lineage>
</organism>
<accession>A0ABU1JTW2</accession>
<dbReference type="PANTHER" id="PTHR30528">
    <property type="entry name" value="CYTOPLASMIC PROTEIN"/>
    <property type="match status" value="1"/>
</dbReference>
<name>A0ABU1JTW2_9PROT</name>
<keyword evidence="2" id="KW-1185">Reference proteome</keyword>